<proteinExistence type="predicted"/>
<sequence>MRQLPASRVWRRFVRRTSALWLVGAVIALALPSPAQALADKTLTLTYTCTGGPFTDTSLSVPLTMPDTATGTFDVKWKIPALTLRTPPTTTTQVHVAGKLAVTGGTHTDLEKTGASVTSGSTSVLAGQVTSTVSVTAVTGDEVTVKGATDQGSLKLSLASAPTDVTSCTTTSTTSVVVTVGQGTGSGAGDLVTYSCRTGTEATPETVKIRVTLTMPTSTPKAGEQFSIGWSGTYETGSELEAPSTGVPAGSKLYAYASISGLSELTSADGVGELGTSTAGGPITLPTSVDMKTKSKNSGSATVKPAAIKIGTSSTVSVIECTIQDASALKTYPLTIGAGSKTSPSADPEETPTSTPKSSTKPSSKTSKTPKAGADTGAGGDAGPDGRMFVLTGSALIAAAGIGGLLMRRRSAAKP</sequence>
<keyword evidence="2" id="KW-1133">Transmembrane helix</keyword>
<keyword evidence="5" id="KW-1185">Reference proteome</keyword>
<accession>A0ABW4GN70</accession>
<gene>
    <name evidence="4" type="ORF">ACFSJ0_42835</name>
</gene>
<dbReference type="Proteomes" id="UP001597097">
    <property type="component" value="Unassembled WGS sequence"/>
</dbReference>
<evidence type="ECO:0000256" key="1">
    <source>
        <dbReference type="SAM" id="MobiDB-lite"/>
    </source>
</evidence>
<reference evidence="5" key="1">
    <citation type="journal article" date="2019" name="Int. J. Syst. Evol. Microbiol.">
        <title>The Global Catalogue of Microorganisms (GCM) 10K type strain sequencing project: providing services to taxonomists for standard genome sequencing and annotation.</title>
        <authorList>
            <consortium name="The Broad Institute Genomics Platform"/>
            <consortium name="The Broad Institute Genome Sequencing Center for Infectious Disease"/>
            <person name="Wu L."/>
            <person name="Ma J."/>
        </authorList>
    </citation>
    <scope>NUCLEOTIDE SEQUENCE [LARGE SCALE GENOMIC DNA]</scope>
    <source>
        <strain evidence="5">CGMCC 1.15399</strain>
    </source>
</reference>
<feature type="signal peptide" evidence="3">
    <location>
        <begin position="1"/>
        <end position="37"/>
    </location>
</feature>
<dbReference type="RefSeq" id="WP_219534946.1">
    <property type="nucleotide sequence ID" value="NZ_JAHKRM010000024.1"/>
</dbReference>
<evidence type="ECO:0000313" key="4">
    <source>
        <dbReference type="EMBL" id="MFD1543841.1"/>
    </source>
</evidence>
<organism evidence="4 5">
    <name type="scientific">Nonomuraea guangzhouensis</name>
    <dbReference type="NCBI Taxonomy" id="1291555"/>
    <lineage>
        <taxon>Bacteria</taxon>
        <taxon>Bacillati</taxon>
        <taxon>Actinomycetota</taxon>
        <taxon>Actinomycetes</taxon>
        <taxon>Streptosporangiales</taxon>
        <taxon>Streptosporangiaceae</taxon>
        <taxon>Nonomuraea</taxon>
    </lineage>
</organism>
<evidence type="ECO:0008006" key="6">
    <source>
        <dbReference type="Google" id="ProtNLM"/>
    </source>
</evidence>
<feature type="chain" id="PRO_5045379390" description="LPXTG cell wall anchor domain-containing protein" evidence="3">
    <location>
        <begin position="38"/>
        <end position="415"/>
    </location>
</feature>
<evidence type="ECO:0000256" key="3">
    <source>
        <dbReference type="SAM" id="SignalP"/>
    </source>
</evidence>
<feature type="region of interest" description="Disordered" evidence="1">
    <location>
        <begin position="273"/>
        <end position="303"/>
    </location>
</feature>
<protein>
    <recommendedName>
        <fullName evidence="6">LPXTG cell wall anchor domain-containing protein</fullName>
    </recommendedName>
</protein>
<feature type="region of interest" description="Disordered" evidence="1">
    <location>
        <begin position="339"/>
        <end position="386"/>
    </location>
</feature>
<feature type="compositionally biased region" description="Low complexity" evidence="1">
    <location>
        <begin position="351"/>
        <end position="375"/>
    </location>
</feature>
<keyword evidence="2" id="KW-0812">Transmembrane</keyword>
<dbReference type="EMBL" id="JBHUCM010000042">
    <property type="protein sequence ID" value="MFD1543841.1"/>
    <property type="molecule type" value="Genomic_DNA"/>
</dbReference>
<keyword evidence="2" id="KW-0472">Membrane</keyword>
<feature type="transmembrane region" description="Helical" evidence="2">
    <location>
        <begin position="388"/>
        <end position="407"/>
    </location>
</feature>
<comment type="caution">
    <text evidence="4">The sequence shown here is derived from an EMBL/GenBank/DDBJ whole genome shotgun (WGS) entry which is preliminary data.</text>
</comment>
<evidence type="ECO:0000256" key="2">
    <source>
        <dbReference type="SAM" id="Phobius"/>
    </source>
</evidence>
<keyword evidence="3" id="KW-0732">Signal</keyword>
<name>A0ABW4GN70_9ACTN</name>
<evidence type="ECO:0000313" key="5">
    <source>
        <dbReference type="Proteomes" id="UP001597097"/>
    </source>
</evidence>